<name>A0A6C0C5M2_9ZZZZ</name>
<dbReference type="EMBL" id="MN739334">
    <property type="protein sequence ID" value="QHS99079.1"/>
    <property type="molecule type" value="Genomic_DNA"/>
</dbReference>
<evidence type="ECO:0000313" key="1">
    <source>
        <dbReference type="EMBL" id="QHS99079.1"/>
    </source>
</evidence>
<reference evidence="1" key="1">
    <citation type="journal article" date="2020" name="Nature">
        <title>Giant virus diversity and host interactions through global metagenomics.</title>
        <authorList>
            <person name="Schulz F."/>
            <person name="Roux S."/>
            <person name="Paez-Espino D."/>
            <person name="Jungbluth S."/>
            <person name="Walsh D.A."/>
            <person name="Denef V.J."/>
            <person name="McMahon K.D."/>
            <person name="Konstantinidis K.T."/>
            <person name="Eloe-Fadrosh E.A."/>
            <person name="Kyrpides N.C."/>
            <person name="Woyke T."/>
        </authorList>
    </citation>
    <scope>NUCLEOTIDE SEQUENCE</scope>
    <source>
        <strain evidence="1">GVMAG-M-3300020185-33</strain>
    </source>
</reference>
<sequence length="359" mass="42246">MNMTDEISDKRSIKEFKGITFSKYKKSDVRKQLLKSLGEGKIEPACYWSIEFICAGQYAILWEIILEFTGRHIHLGNPKLPIYIQSRYEVFKDIITSGYLDNELKMRNSPKIRQLFAEIMSILCQSRKKHPFSKVKFDKADFNMTNLAERLKAPDVSYGTKIFMTEDQNIFFVAINELGYHLSKDNYNGAMGCYWVEWLLEYETLIKKLKQKVICGRRSHIPVNNKDQTDIVWMIWDILLYEAKNKSIGHVKIVKALLDIFCLRWSSGLKKRRRWLIYFAISLITENFNEKIPLFTNKEQISHIKDKINVIYRQVKKNEIKPATDYLFNNSFTDSEKNLENTIAKLDKMSQLGFIPRNT</sequence>
<accession>A0A6C0C5M2</accession>
<organism evidence="1">
    <name type="scientific">viral metagenome</name>
    <dbReference type="NCBI Taxonomy" id="1070528"/>
    <lineage>
        <taxon>unclassified sequences</taxon>
        <taxon>metagenomes</taxon>
        <taxon>organismal metagenomes</taxon>
    </lineage>
</organism>
<proteinExistence type="predicted"/>
<protein>
    <submittedName>
        <fullName evidence="1">Uncharacterized protein</fullName>
    </submittedName>
</protein>
<dbReference type="AlphaFoldDB" id="A0A6C0C5M2"/>